<dbReference type="PANTHER" id="PTHR12486:SF5">
    <property type="entry name" value="ADENOSINE 5'-MONOPHOSPHORAMIDASE HINT3"/>
    <property type="match status" value="1"/>
</dbReference>
<dbReference type="PANTHER" id="PTHR12486">
    <property type="entry name" value="APRATAXIN-RELATED"/>
    <property type="match status" value="1"/>
</dbReference>
<organism evidence="11">
    <name type="scientific">Caligus rogercresseyi</name>
    <name type="common">Sea louse</name>
    <dbReference type="NCBI Taxonomy" id="217165"/>
    <lineage>
        <taxon>Eukaryota</taxon>
        <taxon>Metazoa</taxon>
        <taxon>Ecdysozoa</taxon>
        <taxon>Arthropoda</taxon>
        <taxon>Crustacea</taxon>
        <taxon>Multicrustacea</taxon>
        <taxon>Hexanauplia</taxon>
        <taxon>Copepoda</taxon>
        <taxon>Siphonostomatoida</taxon>
        <taxon>Caligidae</taxon>
        <taxon>Caligus</taxon>
    </lineage>
</organism>
<proteinExistence type="evidence at transcript level"/>
<gene>
    <name evidence="11" type="primary">HINT3</name>
</gene>
<protein>
    <recommendedName>
        <fullName evidence="5">Adenosine 5'-monophosphoramidase HINT3</fullName>
    </recommendedName>
    <alternativeName>
        <fullName evidence="6">Histidine triad nucleotide-binding protein 3</fullName>
    </alternativeName>
</protein>
<evidence type="ECO:0000259" key="10">
    <source>
        <dbReference type="PROSITE" id="PS51084"/>
    </source>
</evidence>
<evidence type="ECO:0000313" key="11">
    <source>
        <dbReference type="EMBL" id="ACO11012.1"/>
    </source>
</evidence>
<evidence type="ECO:0000256" key="8">
    <source>
        <dbReference type="PIRSR" id="PIRSR601310-3"/>
    </source>
</evidence>
<evidence type="ECO:0000256" key="1">
    <source>
        <dbReference type="ARBA" id="ARBA00022741"/>
    </source>
</evidence>
<dbReference type="Gene3D" id="3.30.428.10">
    <property type="entry name" value="HIT-like"/>
    <property type="match status" value="1"/>
</dbReference>
<feature type="short sequence motif" description="Histidine triad motif" evidence="8 9">
    <location>
        <begin position="99"/>
        <end position="103"/>
    </location>
</feature>
<dbReference type="SUPFAM" id="SSF54197">
    <property type="entry name" value="HIT-like"/>
    <property type="match status" value="1"/>
</dbReference>
<dbReference type="PROSITE" id="PS51084">
    <property type="entry name" value="HIT_2"/>
    <property type="match status" value="1"/>
</dbReference>
<comment type="similarity">
    <text evidence="4">Belongs to the HINT family.</text>
</comment>
<dbReference type="InterPro" id="IPR011146">
    <property type="entry name" value="HIT-like"/>
</dbReference>
<dbReference type="InterPro" id="IPR036265">
    <property type="entry name" value="HIT-like_sf"/>
</dbReference>
<keyword evidence="1" id="KW-0547">Nucleotide-binding</keyword>
<keyword evidence="2" id="KW-0378">Hydrolase</keyword>
<evidence type="ECO:0000256" key="9">
    <source>
        <dbReference type="PROSITE-ProRule" id="PRU00464"/>
    </source>
</evidence>
<evidence type="ECO:0000256" key="5">
    <source>
        <dbReference type="ARBA" id="ARBA00039802"/>
    </source>
</evidence>
<evidence type="ECO:0000256" key="3">
    <source>
        <dbReference type="ARBA" id="ARBA00024472"/>
    </source>
</evidence>
<dbReference type="GO" id="GO:0000166">
    <property type="term" value="F:nucleotide binding"/>
    <property type="evidence" value="ECO:0007669"/>
    <property type="project" value="UniProtKB-KW"/>
</dbReference>
<reference evidence="11" key="1">
    <citation type="submission" date="2009-03" db="EMBL/GenBank/DDBJ databases">
        <title>Caligus rogercresseyi ESTs and full-length cDNAs.</title>
        <authorList>
            <person name="Yasuike M."/>
            <person name="von Schalburg K."/>
            <person name="Cooper G."/>
            <person name="Leong J."/>
            <person name="Jones S.R.M."/>
            <person name="Koop B.F."/>
        </authorList>
    </citation>
    <scope>NUCLEOTIDE SEQUENCE</scope>
    <source>
        <tissue evidence="11">Whole tissue</tissue>
    </source>
</reference>
<comment type="catalytic activity">
    <reaction evidence="3">
        <text>adenosine 5'-phosphoramidate + H2O = NH4(+) + AMP</text>
        <dbReference type="Rhea" id="RHEA:67916"/>
        <dbReference type="ChEBI" id="CHEBI:15377"/>
        <dbReference type="ChEBI" id="CHEBI:28938"/>
        <dbReference type="ChEBI" id="CHEBI:57890"/>
        <dbReference type="ChEBI" id="CHEBI:456215"/>
    </reaction>
</comment>
<sequence>MSARQATCVFCQIAGKQIESKIRYEDSQFVAFPDRSPASKHHYLIIPKEHHPKVNLLGPSESHLLEAMGKIAEQVLEENGASVSDAKIGFHWPIVSVHHLHLHAISPASQMSSLFKKIEFSSAFFGTLPDAIAMLQKNNNS</sequence>
<evidence type="ECO:0000256" key="4">
    <source>
        <dbReference type="ARBA" id="ARBA00025764"/>
    </source>
</evidence>
<feature type="active site" description="Tele-AMP-histidine intermediate" evidence="7">
    <location>
        <position position="101"/>
    </location>
</feature>
<dbReference type="PRINTS" id="PR00332">
    <property type="entry name" value="HISTRIAD"/>
</dbReference>
<accession>C1BPQ9</accession>
<evidence type="ECO:0000256" key="7">
    <source>
        <dbReference type="PIRSR" id="PIRSR601310-1"/>
    </source>
</evidence>
<feature type="domain" description="HIT" evidence="10">
    <location>
        <begin position="9"/>
        <end position="115"/>
    </location>
</feature>
<evidence type="ECO:0000256" key="2">
    <source>
        <dbReference type="ARBA" id="ARBA00022801"/>
    </source>
</evidence>
<dbReference type="InterPro" id="IPR001310">
    <property type="entry name" value="Histidine_triad_HIT"/>
</dbReference>
<dbReference type="GO" id="GO:0016787">
    <property type="term" value="F:hydrolase activity"/>
    <property type="evidence" value="ECO:0007669"/>
    <property type="project" value="UniProtKB-KW"/>
</dbReference>
<dbReference type="AlphaFoldDB" id="C1BPQ9"/>
<dbReference type="EMBL" id="BT076588">
    <property type="protein sequence ID" value="ACO11012.1"/>
    <property type="molecule type" value="mRNA"/>
</dbReference>
<dbReference type="Pfam" id="PF11969">
    <property type="entry name" value="DcpS_C"/>
    <property type="match status" value="1"/>
</dbReference>
<evidence type="ECO:0000256" key="6">
    <source>
        <dbReference type="ARBA" id="ARBA00042361"/>
    </source>
</evidence>
<name>C1BPQ9_CALRO</name>